<gene>
    <name evidence="3" type="ORF">VCS650_LOCUS42361</name>
</gene>
<keyword evidence="2" id="KW-0812">Transmembrane</keyword>
<evidence type="ECO:0000256" key="1">
    <source>
        <dbReference type="SAM" id="Coils"/>
    </source>
</evidence>
<keyword evidence="1" id="KW-0175">Coiled coil</keyword>
<feature type="coiled-coil region" evidence="1">
    <location>
        <begin position="86"/>
        <end position="113"/>
    </location>
</feature>
<evidence type="ECO:0000313" key="4">
    <source>
        <dbReference type="Proteomes" id="UP000663891"/>
    </source>
</evidence>
<proteinExistence type="predicted"/>
<accession>A0A815THV1</accession>
<dbReference type="Proteomes" id="UP000663891">
    <property type="component" value="Unassembled WGS sequence"/>
</dbReference>
<protein>
    <submittedName>
        <fullName evidence="3">Uncharacterized protein</fullName>
    </submittedName>
</protein>
<evidence type="ECO:0000313" key="3">
    <source>
        <dbReference type="EMBL" id="CAF1503170.1"/>
    </source>
</evidence>
<feature type="transmembrane region" description="Helical" evidence="2">
    <location>
        <begin position="279"/>
        <end position="300"/>
    </location>
</feature>
<keyword evidence="2" id="KW-0472">Membrane</keyword>
<name>A0A815THV1_9BILA</name>
<dbReference type="EMBL" id="CAJNON010002198">
    <property type="protein sequence ID" value="CAF1503170.1"/>
    <property type="molecule type" value="Genomic_DNA"/>
</dbReference>
<comment type="caution">
    <text evidence="3">The sequence shown here is derived from an EMBL/GenBank/DDBJ whole genome shotgun (WGS) entry which is preliminary data.</text>
</comment>
<organism evidence="3 4">
    <name type="scientific">Adineta steineri</name>
    <dbReference type="NCBI Taxonomy" id="433720"/>
    <lineage>
        <taxon>Eukaryota</taxon>
        <taxon>Metazoa</taxon>
        <taxon>Spiralia</taxon>
        <taxon>Gnathifera</taxon>
        <taxon>Rotifera</taxon>
        <taxon>Eurotatoria</taxon>
        <taxon>Bdelloidea</taxon>
        <taxon>Adinetida</taxon>
        <taxon>Adinetidae</taxon>
        <taxon>Adineta</taxon>
    </lineage>
</organism>
<dbReference type="AlphaFoldDB" id="A0A815THV1"/>
<evidence type="ECO:0000256" key="2">
    <source>
        <dbReference type="SAM" id="Phobius"/>
    </source>
</evidence>
<sequence length="416" mass="46443">MEQEQMKRDGVNAYIEDISERFLRNDSWDTLKPDETAEASLQVRTETIDSSTEDVQTHRFRQFLSIATNFASLPYAQKLCKIPELVESIQQLLEDMMREVRKYSDMANELRDLIQRFVQMVTEIKHNVNMKLPLLTAAKSQIGIVQDVMNTDPTAKSQIGIVQDVMNTDPSKGLNDIDKKDIQFALNRMSTGMQGLLSLAKSARAESQKLDARIHKLTNSVQSKKLILEERLDVASFCFKYAMPFGMTSTGAAVGGLVAAESFGGIGALVIAGTVFPPINAIIGACILGGVATGTAILLVKKFWARRQLTALDYLNKIFEGLMELSSANRHFMGYMANTEEKANKVSQHIQDIQLCLESERQRRVNRDVCNTAIDSIATMIESLERISNLNISKWSDNSRTINFSKTSITINAITN</sequence>
<reference evidence="3" key="1">
    <citation type="submission" date="2021-02" db="EMBL/GenBank/DDBJ databases">
        <authorList>
            <person name="Nowell W R."/>
        </authorList>
    </citation>
    <scope>NUCLEOTIDE SEQUENCE</scope>
</reference>
<keyword evidence="2" id="KW-1133">Transmembrane helix</keyword>
<feature type="transmembrane region" description="Helical" evidence="2">
    <location>
        <begin position="250"/>
        <end position="273"/>
    </location>
</feature>
<dbReference type="OrthoDB" id="10006233at2759"/>